<dbReference type="AlphaFoldDB" id="A0A1J5S929"/>
<proteinExistence type="predicted"/>
<dbReference type="EMBL" id="MLJW01000092">
    <property type="protein sequence ID" value="OIR00725.1"/>
    <property type="molecule type" value="Genomic_DNA"/>
</dbReference>
<evidence type="ECO:0000313" key="1">
    <source>
        <dbReference type="EMBL" id="OIR00725.1"/>
    </source>
</evidence>
<gene>
    <name evidence="1" type="ORF">GALL_172500</name>
</gene>
<organism evidence="1">
    <name type="scientific">mine drainage metagenome</name>
    <dbReference type="NCBI Taxonomy" id="410659"/>
    <lineage>
        <taxon>unclassified sequences</taxon>
        <taxon>metagenomes</taxon>
        <taxon>ecological metagenomes</taxon>
    </lineage>
</organism>
<accession>A0A1J5S929</accession>
<sequence>MNRLFVSFLIVVSVFTVACRHHKKIQMPIKPVEVVKPVETPDTNTYVPFTKDLFNRLKAYNIDVKKVQFFVDQQMILNRYIDVNKAELKSGVVKFVNGRYTNEIVIPALTPCVIDSIDADGFRVSFEKGSYNVFKFINNKYSPDFFIFSGSNWKDGTAEVYYDRQVYRVSCGTCSSVSEVKLMVKQSDMDKSETKTKVLTGRKVDF</sequence>
<comment type="caution">
    <text evidence="1">The sequence shown here is derived from an EMBL/GenBank/DDBJ whole genome shotgun (WGS) entry which is preliminary data.</text>
</comment>
<reference evidence="1" key="1">
    <citation type="submission" date="2016-10" db="EMBL/GenBank/DDBJ databases">
        <title>Sequence of Gallionella enrichment culture.</title>
        <authorList>
            <person name="Poehlein A."/>
            <person name="Muehling M."/>
            <person name="Daniel R."/>
        </authorList>
    </citation>
    <scope>NUCLEOTIDE SEQUENCE</scope>
</reference>
<name>A0A1J5S929_9ZZZZ</name>
<evidence type="ECO:0008006" key="2">
    <source>
        <dbReference type="Google" id="ProtNLM"/>
    </source>
</evidence>
<dbReference type="PROSITE" id="PS51257">
    <property type="entry name" value="PROKAR_LIPOPROTEIN"/>
    <property type="match status" value="1"/>
</dbReference>
<protein>
    <recommendedName>
        <fullName evidence="2">Lipoprotein</fullName>
    </recommendedName>
</protein>